<organism evidence="4 5">
    <name type="scientific">Phytophthora fragariae</name>
    <dbReference type="NCBI Taxonomy" id="53985"/>
    <lineage>
        <taxon>Eukaryota</taxon>
        <taxon>Sar</taxon>
        <taxon>Stramenopiles</taxon>
        <taxon>Oomycota</taxon>
        <taxon>Peronosporomycetes</taxon>
        <taxon>Peronosporales</taxon>
        <taxon>Peronosporaceae</taxon>
        <taxon>Phytophthora</taxon>
    </lineage>
</organism>
<feature type="domain" description="C2H2-type" evidence="3">
    <location>
        <begin position="48"/>
        <end position="76"/>
    </location>
</feature>
<feature type="region of interest" description="Disordered" evidence="2">
    <location>
        <begin position="1"/>
        <end position="36"/>
    </location>
</feature>
<dbReference type="GO" id="GO:0008270">
    <property type="term" value="F:zinc ion binding"/>
    <property type="evidence" value="ECO:0007669"/>
    <property type="project" value="UniProtKB-KW"/>
</dbReference>
<name>A0A6G0L567_9STRA</name>
<feature type="compositionally biased region" description="Pro residues" evidence="2">
    <location>
        <begin position="242"/>
        <end position="252"/>
    </location>
</feature>
<evidence type="ECO:0000256" key="2">
    <source>
        <dbReference type="SAM" id="MobiDB-lite"/>
    </source>
</evidence>
<feature type="region of interest" description="Disordered" evidence="2">
    <location>
        <begin position="124"/>
        <end position="306"/>
    </location>
</feature>
<accession>A0A6G0L567</accession>
<dbReference type="Proteomes" id="UP000488956">
    <property type="component" value="Unassembled WGS sequence"/>
</dbReference>
<evidence type="ECO:0000256" key="1">
    <source>
        <dbReference type="PROSITE-ProRule" id="PRU00042"/>
    </source>
</evidence>
<proteinExistence type="predicted"/>
<feature type="region of interest" description="Disordered" evidence="2">
    <location>
        <begin position="328"/>
        <end position="386"/>
    </location>
</feature>
<dbReference type="InterPro" id="IPR013087">
    <property type="entry name" value="Znf_C2H2_type"/>
</dbReference>
<dbReference type="AlphaFoldDB" id="A0A6G0L567"/>
<evidence type="ECO:0000259" key="3">
    <source>
        <dbReference type="PROSITE" id="PS50157"/>
    </source>
</evidence>
<protein>
    <recommendedName>
        <fullName evidence="3">C2H2-type domain-containing protein</fullName>
    </recommendedName>
</protein>
<reference evidence="4 5" key="1">
    <citation type="submission" date="2018-09" db="EMBL/GenBank/DDBJ databases">
        <title>Genomic investigation of the strawberry pathogen Phytophthora fragariae indicates pathogenicity is determined by transcriptional variation in three key races.</title>
        <authorList>
            <person name="Adams T.M."/>
            <person name="Armitage A.D."/>
            <person name="Sobczyk M.K."/>
            <person name="Bates H.J."/>
            <person name="Dunwell J.M."/>
            <person name="Nellist C.F."/>
            <person name="Harrison R.J."/>
        </authorList>
    </citation>
    <scope>NUCLEOTIDE SEQUENCE [LARGE SCALE GENOMIC DNA]</scope>
    <source>
        <strain evidence="4 5">ONT-3</strain>
    </source>
</reference>
<gene>
    <name evidence="4" type="ORF">PF010_g11915</name>
</gene>
<keyword evidence="1" id="KW-0479">Metal-binding</keyword>
<feature type="compositionally biased region" description="Pro residues" evidence="2">
    <location>
        <begin position="180"/>
        <end position="191"/>
    </location>
</feature>
<feature type="compositionally biased region" description="Low complexity" evidence="2">
    <location>
        <begin position="359"/>
        <end position="374"/>
    </location>
</feature>
<keyword evidence="1" id="KW-0862">Zinc</keyword>
<dbReference type="EMBL" id="QXFX01000649">
    <property type="protein sequence ID" value="KAE9108418.1"/>
    <property type="molecule type" value="Genomic_DNA"/>
</dbReference>
<evidence type="ECO:0000313" key="4">
    <source>
        <dbReference type="EMBL" id="KAE9108418.1"/>
    </source>
</evidence>
<sequence>MKTEGSDADAAKAAAAQAAPGPNAQHLRPQDGPQDPVQATYAHDAAQFECALCAYVATDLATLVAHRRAAHRGTRLTDTFSSGCRCPLLFYARVAAASHARACAQRQPPAAAVITTTARASETKRLQPAAAVPSSTPVCPPTRTEAAQPPTGSLPPWWLSLRQPHHAASPWQPLPTNRAPCPPLPRPPGASMPPRADAHHASGSAGKRRRLSAADDADMDAEPQMATAPPTPHDLRPAIQSAPPPDTTPPAPTAAAPTATAPPPTTRATLWGPLPSATVPAQAKTGEQATDPAVRRPLAPAAPATGATRWGLRHRAIGVAAIARLVTGLPTTPAPPTRRRSAPHPTGLASGGRHATPRTSEAATVAASTTTSATMDVDGGPADPEL</sequence>
<evidence type="ECO:0000313" key="5">
    <source>
        <dbReference type="Proteomes" id="UP000488956"/>
    </source>
</evidence>
<feature type="compositionally biased region" description="Low complexity" evidence="2">
    <location>
        <begin position="295"/>
        <end position="306"/>
    </location>
</feature>
<keyword evidence="1" id="KW-0863">Zinc-finger</keyword>
<dbReference type="PROSITE" id="PS50157">
    <property type="entry name" value="ZINC_FINGER_C2H2_2"/>
    <property type="match status" value="1"/>
</dbReference>
<comment type="caution">
    <text evidence="4">The sequence shown here is derived from an EMBL/GenBank/DDBJ whole genome shotgun (WGS) entry which is preliminary data.</text>
</comment>